<evidence type="ECO:0000256" key="2">
    <source>
        <dbReference type="SAM" id="SignalP"/>
    </source>
</evidence>
<accession>A0A318Z4N3</accession>
<dbReference type="RefSeq" id="XP_025428257.1">
    <property type="nucleotide sequence ID" value="XM_025575707.1"/>
</dbReference>
<keyword evidence="2" id="KW-0732">Signal</keyword>
<evidence type="ECO:0008006" key="5">
    <source>
        <dbReference type="Google" id="ProtNLM"/>
    </source>
</evidence>
<dbReference type="AlphaFoldDB" id="A0A318Z4N3"/>
<organism evidence="3 4">
    <name type="scientific">Aspergillus saccharolyticus JOP 1030-1</name>
    <dbReference type="NCBI Taxonomy" id="1450539"/>
    <lineage>
        <taxon>Eukaryota</taxon>
        <taxon>Fungi</taxon>
        <taxon>Dikarya</taxon>
        <taxon>Ascomycota</taxon>
        <taxon>Pezizomycotina</taxon>
        <taxon>Eurotiomycetes</taxon>
        <taxon>Eurotiomycetidae</taxon>
        <taxon>Eurotiales</taxon>
        <taxon>Aspergillaceae</taxon>
        <taxon>Aspergillus</taxon>
        <taxon>Aspergillus subgen. Circumdati</taxon>
    </lineage>
</organism>
<gene>
    <name evidence="3" type="ORF">BP01DRAFT_359544</name>
</gene>
<dbReference type="STRING" id="1450539.A0A318Z4N3"/>
<dbReference type="EMBL" id="KZ821253">
    <property type="protein sequence ID" value="PYH42275.1"/>
    <property type="molecule type" value="Genomic_DNA"/>
</dbReference>
<name>A0A318Z4N3_9EURO</name>
<feature type="chain" id="PRO_5016467922" description="Knr4/Smi1-like domain-containing protein" evidence="2">
    <location>
        <begin position="21"/>
        <end position="517"/>
    </location>
</feature>
<keyword evidence="4" id="KW-1185">Reference proteome</keyword>
<protein>
    <recommendedName>
        <fullName evidence="5">Knr4/Smi1-like domain-containing protein</fullName>
    </recommendedName>
</protein>
<proteinExistence type="predicted"/>
<dbReference type="Proteomes" id="UP000248349">
    <property type="component" value="Unassembled WGS sequence"/>
</dbReference>
<dbReference type="OrthoDB" id="5327951at2759"/>
<dbReference type="GeneID" id="37076935"/>
<sequence length="517" mass="59279">MLATILTLLIMSLSIPLWQRYQPHSPSSNPSTDSITPQQKARLHEIADLMSEIYETLVAMRYLDPSGIQRGPHNLTALASHFTTLNIDPAVQYLYSILPYIDPAAAGHSGFLHGGEFTDFRDAERVEQGRDPFYALYGVETVPDYDSEDGAYMRPWVTPLSQLGNHGSVILYDARRHLIWMIDQEGWSTTDLALRDVEEREPVSVNRNSFEHIPHRDAGEVLRDVVRWYRALDEVPTGGESDGWDEWSALGDDGSLRELYLKHGWPDAFDGDAFEVDVARAMARMQAEEFATEPLRVAQEHRKSAERVDSWLARVRDQLREGVQTDEEKWGARWEIVRAMAQAAHANELVQLAEHRVRDLCPGNVCLQPQGRPLWELQYLHQEVEEQETRLAELDEQLSEAPSEQPVLDDDREQRNKERGLLMRKLAVYRTAYEAARLEAEQQCPGQTFQSMTGLERLQWPAWRIEYPGQRANALQLLQDARELLAQVPDDLQRVRAQISDFIRWQEAMVGNSEETD</sequence>
<evidence type="ECO:0000313" key="4">
    <source>
        <dbReference type="Proteomes" id="UP000248349"/>
    </source>
</evidence>
<feature type="region of interest" description="Disordered" evidence="1">
    <location>
        <begin position="395"/>
        <end position="414"/>
    </location>
</feature>
<reference evidence="3 4" key="1">
    <citation type="submission" date="2016-12" db="EMBL/GenBank/DDBJ databases">
        <title>The genomes of Aspergillus section Nigri reveals drivers in fungal speciation.</title>
        <authorList>
            <consortium name="DOE Joint Genome Institute"/>
            <person name="Vesth T.C."/>
            <person name="Nybo J."/>
            <person name="Theobald S."/>
            <person name="Brandl J."/>
            <person name="Frisvad J.C."/>
            <person name="Nielsen K.F."/>
            <person name="Lyhne E.K."/>
            <person name="Kogle M.E."/>
            <person name="Kuo A."/>
            <person name="Riley R."/>
            <person name="Clum A."/>
            <person name="Nolan M."/>
            <person name="Lipzen A."/>
            <person name="Salamov A."/>
            <person name="Henrissat B."/>
            <person name="Wiebenga A."/>
            <person name="De Vries R.P."/>
            <person name="Grigoriev I.V."/>
            <person name="Mortensen U.H."/>
            <person name="Andersen M.R."/>
            <person name="Baker S.E."/>
        </authorList>
    </citation>
    <scope>NUCLEOTIDE SEQUENCE [LARGE SCALE GENOMIC DNA]</scope>
    <source>
        <strain evidence="3 4">JOP 1030-1</strain>
    </source>
</reference>
<evidence type="ECO:0000256" key="1">
    <source>
        <dbReference type="SAM" id="MobiDB-lite"/>
    </source>
</evidence>
<feature type="signal peptide" evidence="2">
    <location>
        <begin position="1"/>
        <end position="20"/>
    </location>
</feature>
<evidence type="ECO:0000313" key="3">
    <source>
        <dbReference type="EMBL" id="PYH42275.1"/>
    </source>
</evidence>